<gene>
    <name evidence="1" type="ORF">DL546_002455</name>
</gene>
<dbReference type="EMBL" id="QVQW01000118">
    <property type="protein sequence ID" value="RKU40163.1"/>
    <property type="molecule type" value="Genomic_DNA"/>
</dbReference>
<reference evidence="1 2" key="1">
    <citation type="submission" date="2018-08" db="EMBL/GenBank/DDBJ databases">
        <title>Draft genome of the lignicolous fungus Coniochaeta pulveracea.</title>
        <authorList>
            <person name="Borstlap C.J."/>
            <person name="De Witt R.N."/>
            <person name="Botha A."/>
            <person name="Volschenk H."/>
        </authorList>
    </citation>
    <scope>NUCLEOTIDE SEQUENCE [LARGE SCALE GENOMIC DNA]</scope>
    <source>
        <strain evidence="1 2">CAB683</strain>
    </source>
</reference>
<evidence type="ECO:0000313" key="2">
    <source>
        <dbReference type="Proteomes" id="UP000275385"/>
    </source>
</evidence>
<organism evidence="1 2">
    <name type="scientific">Coniochaeta pulveracea</name>
    <dbReference type="NCBI Taxonomy" id="177199"/>
    <lineage>
        <taxon>Eukaryota</taxon>
        <taxon>Fungi</taxon>
        <taxon>Dikarya</taxon>
        <taxon>Ascomycota</taxon>
        <taxon>Pezizomycotina</taxon>
        <taxon>Sordariomycetes</taxon>
        <taxon>Sordariomycetidae</taxon>
        <taxon>Coniochaetales</taxon>
        <taxon>Coniochaetaceae</taxon>
        <taxon>Coniochaeta</taxon>
    </lineage>
</organism>
<proteinExistence type="predicted"/>
<dbReference type="AlphaFoldDB" id="A0A420XWW7"/>
<accession>A0A420XWW7</accession>
<comment type="caution">
    <text evidence="1">The sequence shown here is derived from an EMBL/GenBank/DDBJ whole genome shotgun (WGS) entry which is preliminary data.</text>
</comment>
<dbReference type="Proteomes" id="UP000275385">
    <property type="component" value="Unassembled WGS sequence"/>
</dbReference>
<protein>
    <submittedName>
        <fullName evidence="1">Uncharacterized protein</fullName>
    </submittedName>
</protein>
<name>A0A420XWW7_9PEZI</name>
<keyword evidence="2" id="KW-1185">Reference proteome</keyword>
<sequence>MVPWFVVIHSRSYSSFSGPSNPSSSCTAMTTYTTAEYFSWPTSAVGASTMTPAETVSLMQAGTTRRLFPNFQVPEVVARRATLALRTLVHPKHHSLRSSKGCHIKAQFWGNKLIVFTPKRLWTLSRTVVA</sequence>
<evidence type="ECO:0000313" key="1">
    <source>
        <dbReference type="EMBL" id="RKU40163.1"/>
    </source>
</evidence>